<reference evidence="1 2" key="1">
    <citation type="journal article" date="2014" name="Genome Announc.">
        <title>Draft Genome Sequences of Two Vibrionaceae Species, Vibrio ponticus C121 and Photobacterium aphoticum C119, Isolated as Coral Reef Microbiota.</title>
        <authorList>
            <person name="Al-saari N."/>
            <person name="Meirelles P.M."/>
            <person name="Mino S."/>
            <person name="Suda W."/>
            <person name="Oshima K."/>
            <person name="Hattori M."/>
            <person name="Ohkuma M."/>
            <person name="Thompson F.L."/>
            <person name="Gomez-Gil B."/>
            <person name="Sawabe T."/>
            <person name="Sawabe T."/>
        </authorList>
    </citation>
    <scope>NUCLEOTIDE SEQUENCE [LARGE SCALE GENOMIC DNA]</scope>
    <source>
        <strain evidence="1 2">JCM 19237</strain>
    </source>
</reference>
<comment type="caution">
    <text evidence="1">The sequence shown here is derived from an EMBL/GenBank/DDBJ whole genome shotgun (WGS) entry which is preliminary data.</text>
</comment>
<dbReference type="EMBL" id="BBMN01000020">
    <property type="protein sequence ID" value="GAL07865.1"/>
    <property type="molecule type" value="Genomic_DNA"/>
</dbReference>
<organism evidence="1 2">
    <name type="scientific">Photobacterium aphoticum</name>
    <dbReference type="NCBI Taxonomy" id="754436"/>
    <lineage>
        <taxon>Bacteria</taxon>
        <taxon>Pseudomonadati</taxon>
        <taxon>Pseudomonadota</taxon>
        <taxon>Gammaproteobacteria</taxon>
        <taxon>Vibrionales</taxon>
        <taxon>Vibrionaceae</taxon>
        <taxon>Photobacterium</taxon>
    </lineage>
</organism>
<proteinExistence type="predicted"/>
<dbReference type="AlphaFoldDB" id="A0A090QXC1"/>
<evidence type="ECO:0000313" key="2">
    <source>
        <dbReference type="Proteomes" id="UP000029227"/>
    </source>
</evidence>
<dbReference type="Proteomes" id="UP000029227">
    <property type="component" value="Unassembled WGS sequence"/>
</dbReference>
<dbReference type="eggNOG" id="ENOG50313EQ">
    <property type="taxonomic scope" value="Bacteria"/>
</dbReference>
<evidence type="ECO:0000313" key="1">
    <source>
        <dbReference type="EMBL" id="GAL07865.1"/>
    </source>
</evidence>
<accession>A0A090QXC1</accession>
<sequence length="114" mass="12880">MKHTDRFNLFKDGRKLGANKRNYILSSVRQMFESLQTRELLRTGEAFGYYGHGMREKAGKLNLREIEVVNVDGKPVVLQNVPACRTLDISVDDDGTVTHTQEIFDTAPGVSLPR</sequence>
<name>A0A090QXC1_9GAMM</name>
<dbReference type="STRING" id="754436.JCM19237_245"/>
<protein>
    <submittedName>
        <fullName evidence="1">Phage protein</fullName>
    </submittedName>
</protein>
<gene>
    <name evidence="1" type="ORF">JCM19237_245</name>
</gene>